<dbReference type="AlphaFoldDB" id="A0A1Y5REX5"/>
<protein>
    <submittedName>
        <fullName evidence="1">Uncharacterized protein</fullName>
    </submittedName>
</protein>
<keyword evidence="2" id="KW-1185">Reference proteome</keyword>
<name>A0A1Y5REX5_9RHOB</name>
<accession>A0A1Y5REX5</accession>
<evidence type="ECO:0000313" key="2">
    <source>
        <dbReference type="Proteomes" id="UP000193623"/>
    </source>
</evidence>
<dbReference type="EMBL" id="FWFT01000001">
    <property type="protein sequence ID" value="SLN15655.1"/>
    <property type="molecule type" value="Genomic_DNA"/>
</dbReference>
<proteinExistence type="predicted"/>
<dbReference type="Proteomes" id="UP000193623">
    <property type="component" value="Unassembled WGS sequence"/>
</dbReference>
<evidence type="ECO:0000313" key="1">
    <source>
        <dbReference type="EMBL" id="SLN15655.1"/>
    </source>
</evidence>
<organism evidence="1 2">
    <name type="scientific">Pseudooctadecabacter jejudonensis</name>
    <dbReference type="NCBI Taxonomy" id="1391910"/>
    <lineage>
        <taxon>Bacteria</taxon>
        <taxon>Pseudomonadati</taxon>
        <taxon>Pseudomonadota</taxon>
        <taxon>Alphaproteobacteria</taxon>
        <taxon>Rhodobacterales</taxon>
        <taxon>Paracoccaceae</taxon>
        <taxon>Pseudooctadecabacter</taxon>
    </lineage>
</organism>
<dbReference type="RefSeq" id="WP_235000539.1">
    <property type="nucleotide sequence ID" value="NZ_FWFT01000001.1"/>
</dbReference>
<reference evidence="1 2" key="1">
    <citation type="submission" date="2017-03" db="EMBL/GenBank/DDBJ databases">
        <authorList>
            <person name="Afonso C.L."/>
            <person name="Miller P.J."/>
            <person name="Scott M.A."/>
            <person name="Spackman E."/>
            <person name="Goraichik I."/>
            <person name="Dimitrov K.M."/>
            <person name="Suarez D.L."/>
            <person name="Swayne D.E."/>
        </authorList>
    </citation>
    <scope>NUCLEOTIDE SEQUENCE [LARGE SCALE GENOMIC DNA]</scope>
    <source>
        <strain evidence="1 2">CECT 8397</strain>
    </source>
</reference>
<sequence>MRSSLLYAVTLTDPGQASADSFILTEDDGSNHRAAWIPLTVIRTGKTRLFPSGLLDLL</sequence>
<gene>
    <name evidence="1" type="ORF">PSJ8397_00353</name>
</gene>